<accession>A0A1M4U9X8</accession>
<gene>
    <name evidence="1" type="ORF">SAMN02745784_00965</name>
</gene>
<protein>
    <submittedName>
        <fullName evidence="1">Uncharacterized protein</fullName>
    </submittedName>
</protein>
<proteinExistence type="predicted"/>
<dbReference type="RefSeq" id="WP_234949986.1">
    <property type="nucleotide sequence ID" value="NZ_FQTY01000003.1"/>
</dbReference>
<dbReference type="EMBL" id="FQTY01000003">
    <property type="protein sequence ID" value="SHE53370.1"/>
    <property type="molecule type" value="Genomic_DNA"/>
</dbReference>
<dbReference type="GeneID" id="90996205"/>
<organism evidence="1 2">
    <name type="scientific">Tissierella praeacuta DSM 18095</name>
    <dbReference type="NCBI Taxonomy" id="1123404"/>
    <lineage>
        <taxon>Bacteria</taxon>
        <taxon>Bacillati</taxon>
        <taxon>Bacillota</taxon>
        <taxon>Tissierellia</taxon>
        <taxon>Tissierellales</taxon>
        <taxon>Tissierellaceae</taxon>
        <taxon>Tissierella</taxon>
    </lineage>
</organism>
<evidence type="ECO:0000313" key="1">
    <source>
        <dbReference type="EMBL" id="SHE53370.1"/>
    </source>
</evidence>
<dbReference type="Proteomes" id="UP000184114">
    <property type="component" value="Unassembled WGS sequence"/>
</dbReference>
<dbReference type="STRING" id="1123404.SAMN02745784_00965"/>
<evidence type="ECO:0000313" key="2">
    <source>
        <dbReference type="Proteomes" id="UP000184114"/>
    </source>
</evidence>
<sequence length="70" mass="8236">MEEEELGKVCEELGIEMTIDSNCHIEDARDERFLNIIADEDVNIDDLNYLMKRFDGFSPREIEKFYAVAF</sequence>
<keyword evidence="2" id="KW-1185">Reference proteome</keyword>
<reference evidence="2" key="1">
    <citation type="submission" date="2016-11" db="EMBL/GenBank/DDBJ databases">
        <authorList>
            <person name="Varghese N."/>
            <person name="Submissions S."/>
        </authorList>
    </citation>
    <scope>NUCLEOTIDE SEQUENCE [LARGE SCALE GENOMIC DNA]</scope>
    <source>
        <strain evidence="2">DSM 18095</strain>
    </source>
</reference>
<dbReference type="AlphaFoldDB" id="A0A1M4U9X8"/>
<name>A0A1M4U9X8_9FIRM</name>